<dbReference type="AlphaFoldDB" id="A0A2P2QA81"/>
<accession>A0A2P2QA81</accession>
<organism evidence="1">
    <name type="scientific">Rhizophora mucronata</name>
    <name type="common">Asiatic mangrove</name>
    <dbReference type="NCBI Taxonomy" id="61149"/>
    <lineage>
        <taxon>Eukaryota</taxon>
        <taxon>Viridiplantae</taxon>
        <taxon>Streptophyta</taxon>
        <taxon>Embryophyta</taxon>
        <taxon>Tracheophyta</taxon>
        <taxon>Spermatophyta</taxon>
        <taxon>Magnoliopsida</taxon>
        <taxon>eudicotyledons</taxon>
        <taxon>Gunneridae</taxon>
        <taxon>Pentapetalae</taxon>
        <taxon>rosids</taxon>
        <taxon>fabids</taxon>
        <taxon>Malpighiales</taxon>
        <taxon>Rhizophoraceae</taxon>
        <taxon>Rhizophora</taxon>
    </lineage>
</organism>
<proteinExistence type="predicted"/>
<name>A0A2P2QA81_RHIMU</name>
<protein>
    <submittedName>
        <fullName evidence="1">Uncharacterized protein</fullName>
    </submittedName>
</protein>
<dbReference type="EMBL" id="GGEC01083315">
    <property type="protein sequence ID" value="MBX63799.1"/>
    <property type="molecule type" value="Transcribed_RNA"/>
</dbReference>
<evidence type="ECO:0000313" key="1">
    <source>
        <dbReference type="EMBL" id="MBX63799.1"/>
    </source>
</evidence>
<sequence length="112" mass="12850">MDQWPSELNIMQKLQDLDVFLDMLCFFNREHKDVGRDILDGCRFFTDRTFTSGVVMDKAMISISNDILLVYYKGVGCEIVKQGSKLLGDCSRLWDHEDVCHVLTSNSVRPNA</sequence>
<reference evidence="1" key="1">
    <citation type="submission" date="2018-02" db="EMBL/GenBank/DDBJ databases">
        <title>Rhizophora mucronata_Transcriptome.</title>
        <authorList>
            <person name="Meera S.P."/>
            <person name="Sreeshan A."/>
            <person name="Augustine A."/>
        </authorList>
    </citation>
    <scope>NUCLEOTIDE SEQUENCE</scope>
    <source>
        <tissue evidence="1">Leaf</tissue>
    </source>
</reference>